<protein>
    <submittedName>
        <fullName evidence="2">Transcriptional regulator</fullName>
    </submittedName>
</protein>
<dbReference type="RefSeq" id="WP_169163555.1">
    <property type="nucleotide sequence ID" value="NZ_JABBFW010000036.1"/>
</dbReference>
<sequence length="584" mass="67307">MEQAALLETLERLRGLPREAASVEFKLNLNQPDEIGQYLSALANSAVLEGHERAWLVWGVDDQSHEVKGTTLDPFSLKVKGGNQAFIMWLQQMTAPRADFEFHALAHPQGQVILLEIHPPRNAPIAFQNVRYVRIDSHKTKLSEHPDKEARLWARLGQKEDWTGELVPGATLDDLDPEALDVARQRFAEYLVKSEPDVSRHARLREEAAAWSIPTLLNKAQITKQGRVTRSALLLLGRDEAAHFLNPVDTKISWVLRDERNGTVTSQHYGLPMLLATEKVFGRIRNETVDHMPDGTLFPTPVPWYDAFVIREALHNCVAHQDYRLGGKINVVEHPDKLVLSNLGQFIPPSVEWMLEHESPPEHYRNQWLINGMIRLRMIEQVGSGIRRMFQTQRDRFFPLPDYAFESSSLGYPRVELTITRQLLDSHYTQALMRRSDLTLRQVLLLDKVQKRHSITADEARELRQLKLIEGRAPNYFIAAKVADWTDQKARYIHNRGFDDDYYRKLILDYLEKYGQASRQDLDKLILPKLPDVLDDERRHNKLRNLLQAMRREGWIRREGPKAAPIWKACLQERFAKAAPSSNA</sequence>
<name>A0A848FK84_9BURK</name>
<gene>
    <name evidence="2" type="ORF">HHL10_27195</name>
</gene>
<dbReference type="Gene3D" id="3.30.565.60">
    <property type="match status" value="1"/>
</dbReference>
<dbReference type="Proteomes" id="UP000574067">
    <property type="component" value="Unassembled WGS sequence"/>
</dbReference>
<organism evidence="2 3">
    <name type="scientific">Azohydromonas caseinilytica</name>
    <dbReference type="NCBI Taxonomy" id="2728836"/>
    <lineage>
        <taxon>Bacteria</taxon>
        <taxon>Pseudomonadati</taxon>
        <taxon>Pseudomonadota</taxon>
        <taxon>Betaproteobacteria</taxon>
        <taxon>Burkholderiales</taxon>
        <taxon>Sphaerotilaceae</taxon>
        <taxon>Azohydromonas</taxon>
    </lineage>
</organism>
<evidence type="ECO:0000313" key="3">
    <source>
        <dbReference type="Proteomes" id="UP000574067"/>
    </source>
</evidence>
<feature type="domain" description="Schlafen AlbA-2" evidence="1">
    <location>
        <begin position="19"/>
        <end position="142"/>
    </location>
</feature>
<evidence type="ECO:0000313" key="2">
    <source>
        <dbReference type="EMBL" id="NML18660.1"/>
    </source>
</evidence>
<dbReference type="PANTHER" id="PTHR30595:SF6">
    <property type="entry name" value="SCHLAFEN ALBA-2 DOMAIN-CONTAINING PROTEIN"/>
    <property type="match status" value="1"/>
</dbReference>
<comment type="caution">
    <text evidence="2">The sequence shown here is derived from an EMBL/GenBank/DDBJ whole genome shotgun (WGS) entry which is preliminary data.</text>
</comment>
<evidence type="ECO:0000259" key="1">
    <source>
        <dbReference type="Pfam" id="PF04326"/>
    </source>
</evidence>
<dbReference type="Gene3D" id="3.30.950.30">
    <property type="entry name" value="Schlafen, AAA domain"/>
    <property type="match status" value="1"/>
</dbReference>
<reference evidence="2 3" key="1">
    <citation type="submission" date="2020-04" db="EMBL/GenBank/DDBJ databases">
        <title>Azohydromonas sp. isolated from soil.</title>
        <authorList>
            <person name="Dahal R.H."/>
        </authorList>
    </citation>
    <scope>NUCLEOTIDE SEQUENCE [LARGE SCALE GENOMIC DNA]</scope>
    <source>
        <strain evidence="2 3">G-1-1-14</strain>
    </source>
</reference>
<keyword evidence="3" id="KW-1185">Reference proteome</keyword>
<dbReference type="Pfam" id="PF13749">
    <property type="entry name" value="HATPase_c_4"/>
    <property type="match status" value="1"/>
</dbReference>
<dbReference type="Pfam" id="PF04326">
    <property type="entry name" value="SLFN_AlbA_2"/>
    <property type="match status" value="1"/>
</dbReference>
<dbReference type="EMBL" id="JABBFW010000036">
    <property type="protein sequence ID" value="NML18660.1"/>
    <property type="molecule type" value="Genomic_DNA"/>
</dbReference>
<dbReference type="InterPro" id="IPR038461">
    <property type="entry name" value="Schlafen_AlbA_2_dom_sf"/>
</dbReference>
<dbReference type="PANTHER" id="PTHR30595">
    <property type="entry name" value="GLPR-RELATED TRANSCRIPTIONAL REPRESSOR"/>
    <property type="match status" value="1"/>
</dbReference>
<dbReference type="InterPro" id="IPR038475">
    <property type="entry name" value="RecG_C_sf"/>
</dbReference>
<proteinExistence type="predicted"/>
<accession>A0A848FK84</accession>
<dbReference type="AlphaFoldDB" id="A0A848FK84"/>
<dbReference type="InterPro" id="IPR007421">
    <property type="entry name" value="Schlafen_AlbA_2_dom"/>
</dbReference>